<dbReference type="RefSeq" id="WP_195388538.1">
    <property type="nucleotide sequence ID" value="NZ_JAOQJZ010000005.1"/>
</dbReference>
<feature type="transmembrane region" description="Helical" evidence="8">
    <location>
        <begin position="155"/>
        <end position="174"/>
    </location>
</feature>
<keyword evidence="10" id="KW-1185">Reference proteome</keyword>
<protein>
    <submittedName>
        <fullName evidence="9">AzlC family ABC transporter permease</fullName>
    </submittedName>
</protein>
<organism evidence="9 10">
    <name type="scientific">Hominimerdicola aceti</name>
    <dbReference type="NCBI Taxonomy" id="2981726"/>
    <lineage>
        <taxon>Bacteria</taxon>
        <taxon>Bacillati</taxon>
        <taxon>Bacillota</taxon>
        <taxon>Clostridia</taxon>
        <taxon>Eubacteriales</taxon>
        <taxon>Oscillospiraceae</taxon>
        <taxon>Hominimerdicola</taxon>
    </lineage>
</organism>
<evidence type="ECO:0000256" key="8">
    <source>
        <dbReference type="SAM" id="Phobius"/>
    </source>
</evidence>
<keyword evidence="5 8" id="KW-0812">Transmembrane</keyword>
<gene>
    <name evidence="9" type="ORF">OCV57_06395</name>
</gene>
<evidence type="ECO:0000256" key="6">
    <source>
        <dbReference type="ARBA" id="ARBA00022989"/>
    </source>
</evidence>
<proteinExistence type="inferred from homology"/>
<keyword evidence="4" id="KW-1003">Cell membrane</keyword>
<comment type="similarity">
    <text evidence="2">Belongs to the AzlC family.</text>
</comment>
<comment type="subcellular location">
    <subcellularLocation>
        <location evidence="1">Cell membrane</location>
        <topology evidence="1">Multi-pass membrane protein</topology>
    </subcellularLocation>
</comment>
<dbReference type="GO" id="GO:1903785">
    <property type="term" value="P:L-valine transmembrane transport"/>
    <property type="evidence" value="ECO:0007669"/>
    <property type="project" value="TreeGrafter"/>
</dbReference>
<evidence type="ECO:0000256" key="4">
    <source>
        <dbReference type="ARBA" id="ARBA00022475"/>
    </source>
</evidence>
<dbReference type="InterPro" id="IPR011606">
    <property type="entry name" value="Brnchd-chn_aa_trnsp_permease"/>
</dbReference>
<feature type="transmembrane region" description="Helical" evidence="8">
    <location>
        <begin position="181"/>
        <end position="199"/>
    </location>
</feature>
<dbReference type="PANTHER" id="PTHR34979">
    <property type="entry name" value="INNER MEMBRANE PROTEIN YGAZ"/>
    <property type="match status" value="1"/>
</dbReference>
<dbReference type="AlphaFoldDB" id="A0AAE3LHE6"/>
<dbReference type="PANTHER" id="PTHR34979:SF1">
    <property type="entry name" value="INNER MEMBRANE PROTEIN YGAZ"/>
    <property type="match status" value="1"/>
</dbReference>
<evidence type="ECO:0000256" key="2">
    <source>
        <dbReference type="ARBA" id="ARBA00010735"/>
    </source>
</evidence>
<reference evidence="9 10" key="1">
    <citation type="journal article" date="2021" name="ISME Commun">
        <title>Automated analysis of genomic sequences facilitates high-throughput and comprehensive description of bacteria.</title>
        <authorList>
            <person name="Hitch T.C.A."/>
        </authorList>
    </citation>
    <scope>NUCLEOTIDE SEQUENCE [LARGE SCALE GENOMIC DNA]</scope>
    <source>
        <strain evidence="9 10">Sanger_31</strain>
    </source>
</reference>
<dbReference type="EMBL" id="JAOQJZ010000005">
    <property type="protein sequence ID" value="MCU6705554.1"/>
    <property type="molecule type" value="Genomic_DNA"/>
</dbReference>
<evidence type="ECO:0000256" key="3">
    <source>
        <dbReference type="ARBA" id="ARBA00022448"/>
    </source>
</evidence>
<evidence type="ECO:0000256" key="1">
    <source>
        <dbReference type="ARBA" id="ARBA00004651"/>
    </source>
</evidence>
<dbReference type="Proteomes" id="UP001208131">
    <property type="component" value="Unassembled WGS sequence"/>
</dbReference>
<feature type="transmembrane region" description="Helical" evidence="8">
    <location>
        <begin position="126"/>
        <end position="149"/>
    </location>
</feature>
<name>A0AAE3LHE6_9FIRM</name>
<comment type="caution">
    <text evidence="9">The sequence shown here is derived from an EMBL/GenBank/DDBJ whole genome shotgun (WGS) entry which is preliminary data.</text>
</comment>
<accession>A0AAE3LHE6</accession>
<evidence type="ECO:0000256" key="5">
    <source>
        <dbReference type="ARBA" id="ARBA00022692"/>
    </source>
</evidence>
<dbReference type="GO" id="GO:0005886">
    <property type="term" value="C:plasma membrane"/>
    <property type="evidence" value="ECO:0007669"/>
    <property type="project" value="UniProtKB-SubCell"/>
</dbReference>
<keyword evidence="3" id="KW-0813">Transport</keyword>
<evidence type="ECO:0000256" key="7">
    <source>
        <dbReference type="ARBA" id="ARBA00023136"/>
    </source>
</evidence>
<keyword evidence="6 8" id="KW-1133">Transmembrane helix</keyword>
<keyword evidence="7 8" id="KW-0472">Membrane</keyword>
<sequence>MSGFKKGLKDGIPIALGYLSVSFTFGLQGVKGGLSWWETVLISICNVTSAGQFAGLDIMLSGGGFWIEMACAQFIINLRYALMSISLSQKADKSLSGIHRWLVGFGVTDEIFVMAMGNIGEVSRQYMYGLIALPVAGWSLGTLIGAAAGKILPEIVISALSIAIYGMFLAIIIPPAKKNKGIAMAAILAALLSCCFKWLPILNKVSGGFSIIICTVLSAGIMAALMPVKNEEDGQC</sequence>
<evidence type="ECO:0000313" key="10">
    <source>
        <dbReference type="Proteomes" id="UP001208131"/>
    </source>
</evidence>
<dbReference type="Pfam" id="PF03591">
    <property type="entry name" value="AzlC"/>
    <property type="match status" value="1"/>
</dbReference>
<feature type="transmembrane region" description="Helical" evidence="8">
    <location>
        <begin position="205"/>
        <end position="225"/>
    </location>
</feature>
<evidence type="ECO:0000313" key="9">
    <source>
        <dbReference type="EMBL" id="MCU6705554.1"/>
    </source>
</evidence>